<keyword evidence="2" id="KW-0808">Transferase</keyword>
<dbReference type="SUPFAM" id="SSF53335">
    <property type="entry name" value="S-adenosyl-L-methionine-dependent methyltransferases"/>
    <property type="match status" value="1"/>
</dbReference>
<dbReference type="EMBL" id="AP014633">
    <property type="protein sequence ID" value="BAP54504.1"/>
    <property type="molecule type" value="Genomic_DNA"/>
</dbReference>
<dbReference type="AlphaFoldDB" id="A0A090ACN8"/>
<name>A0A090ACN8_9GAMM</name>
<dbReference type="STRING" id="40754.THII_0207"/>
<dbReference type="Proteomes" id="UP000031623">
    <property type="component" value="Chromosome"/>
</dbReference>
<proteinExistence type="predicted"/>
<dbReference type="InterPro" id="IPR029063">
    <property type="entry name" value="SAM-dependent_MTases_sf"/>
</dbReference>
<organism evidence="2 3">
    <name type="scientific">Thioploca ingrica</name>
    <dbReference type="NCBI Taxonomy" id="40754"/>
    <lineage>
        <taxon>Bacteria</taxon>
        <taxon>Pseudomonadati</taxon>
        <taxon>Pseudomonadota</taxon>
        <taxon>Gammaproteobacteria</taxon>
        <taxon>Thiotrichales</taxon>
        <taxon>Thiotrichaceae</taxon>
        <taxon>Thioploca</taxon>
    </lineage>
</organism>
<keyword evidence="1" id="KW-0472">Membrane</keyword>
<dbReference type="CDD" id="cd02440">
    <property type="entry name" value="AdoMet_MTases"/>
    <property type="match status" value="1"/>
</dbReference>
<keyword evidence="2" id="KW-0830">Ubiquinone</keyword>
<protein>
    <submittedName>
        <fullName evidence="2">3-demethylubiquinone-9 3-methyltransferase</fullName>
    </submittedName>
</protein>
<accession>A0A090ACN8</accession>
<feature type="transmembrane region" description="Helical" evidence="1">
    <location>
        <begin position="176"/>
        <end position="196"/>
    </location>
</feature>
<dbReference type="GO" id="GO:0008168">
    <property type="term" value="F:methyltransferase activity"/>
    <property type="evidence" value="ECO:0007669"/>
    <property type="project" value="UniProtKB-KW"/>
</dbReference>
<evidence type="ECO:0000256" key="1">
    <source>
        <dbReference type="SAM" id="Phobius"/>
    </source>
</evidence>
<dbReference type="KEGG" id="tig:THII_0207"/>
<keyword evidence="2" id="KW-0489">Methyltransferase</keyword>
<sequence length="268" mass="30570">MPFDFGKNWLDFSKNALTSAKVKQAENDFAKLFAGIELTGKTFIDIGFGQGLSLLIARQNGATVVGCEINPTCKEALEQTLIHFPHVKSTDIPIVIGSILNQDTVNQLLKYSNNQGVDIVHSWGVLHHTGNMRQAFQSVAKLVKEDGYLVIAIYNKHWSSYIWLIIKWLYCKLPSLLQSGLVYLFYPIIWLAKYLVTRENPTKKTRGMDFLYDVIDWVGGYPYEYASIEEIEKLMMNLGFQKLKHVKAQVPTGCNEFIFRKNLPLIEK</sequence>
<keyword evidence="3" id="KW-1185">Reference proteome</keyword>
<dbReference type="Gene3D" id="3.40.50.150">
    <property type="entry name" value="Vaccinia Virus protein VP39"/>
    <property type="match status" value="1"/>
</dbReference>
<evidence type="ECO:0000313" key="3">
    <source>
        <dbReference type="Proteomes" id="UP000031623"/>
    </source>
</evidence>
<evidence type="ECO:0000313" key="2">
    <source>
        <dbReference type="EMBL" id="BAP54504.1"/>
    </source>
</evidence>
<dbReference type="GO" id="GO:0032259">
    <property type="term" value="P:methylation"/>
    <property type="evidence" value="ECO:0007669"/>
    <property type="project" value="UniProtKB-KW"/>
</dbReference>
<dbReference type="PANTHER" id="PTHR43861">
    <property type="entry name" value="TRANS-ACONITATE 2-METHYLTRANSFERASE-RELATED"/>
    <property type="match status" value="1"/>
</dbReference>
<keyword evidence="1" id="KW-0812">Transmembrane</keyword>
<dbReference type="OrthoDB" id="5614764at2"/>
<dbReference type="HOGENOM" id="CLU_057664_0_0_6"/>
<gene>
    <name evidence="2" type="ORF">THII_0207</name>
</gene>
<reference evidence="2 3" key="1">
    <citation type="journal article" date="2014" name="ISME J.">
        <title>Ecophysiology of Thioploca ingrica as revealed by the complete genome sequence supplemented with proteomic evidence.</title>
        <authorList>
            <person name="Kojima H."/>
            <person name="Ogura Y."/>
            <person name="Yamamoto N."/>
            <person name="Togashi T."/>
            <person name="Mori H."/>
            <person name="Watanabe T."/>
            <person name="Nemoto F."/>
            <person name="Kurokawa K."/>
            <person name="Hayashi T."/>
            <person name="Fukui M."/>
        </authorList>
    </citation>
    <scope>NUCLEOTIDE SEQUENCE [LARGE SCALE GENOMIC DNA]</scope>
</reference>
<keyword evidence="1" id="KW-1133">Transmembrane helix</keyword>
<dbReference type="Pfam" id="PF13489">
    <property type="entry name" value="Methyltransf_23"/>
    <property type="match status" value="1"/>
</dbReference>